<dbReference type="AlphaFoldDB" id="A0A2H1VBQ0"/>
<dbReference type="GO" id="GO:0003824">
    <property type="term" value="F:catalytic activity"/>
    <property type="evidence" value="ECO:0007669"/>
    <property type="project" value="InterPro"/>
</dbReference>
<dbReference type="EMBL" id="ODYU01001677">
    <property type="protein sequence ID" value="SOQ38231.1"/>
    <property type="molecule type" value="Genomic_DNA"/>
</dbReference>
<dbReference type="InterPro" id="IPR036691">
    <property type="entry name" value="Endo/exonu/phosph_ase_sf"/>
</dbReference>
<sequence>MTKVIKCASCNIVIDEMLAYIQNKVSVIDEDTLVRICISSFSKEEIEKSKLLLFESVPGNLIKRKNKGKEERDLADIVQVFKSKEPDLFPIYVARELERLPPVLFDHLDCTKLLKDLLKLQEEMKNIKSTYVSQSQFEQLRSELLQMKNDSLLPNPENVNKRRGAWVLDSGPEMNLAASSANVLNVNSNQNNYGDNNHNDWHVVQKRKKPSRYRYTGSAGLCRDSEGKFKAADRNIPIFITRIHNDTTDKDIIDYVYNKTKEMITLERISFKYEREYKAYKFFISESKSTLFLDSGLWPQGIIFRRFVNFKRKITNVEATPSVKRSVDHIRQLCHTSDIIALQETWLLPSDLHFLSDIDPDYGYVGTSAVDTSTGMLVGRPYGGVAILWKKSVLQNVSIVQCDNARVCAIKSGVRAKVIFSV</sequence>
<feature type="domain" description="Endonuclease/exonuclease/phosphatase" evidence="1">
    <location>
        <begin position="324"/>
        <end position="396"/>
    </location>
</feature>
<gene>
    <name evidence="2" type="ORF">SFRICE_027239</name>
</gene>
<dbReference type="InterPro" id="IPR005135">
    <property type="entry name" value="Endo/exonuclease/phosphatase"/>
</dbReference>
<dbReference type="SUPFAM" id="SSF56219">
    <property type="entry name" value="DNase I-like"/>
    <property type="match status" value="1"/>
</dbReference>
<organism evidence="2">
    <name type="scientific">Spodoptera frugiperda</name>
    <name type="common">Fall armyworm</name>
    <dbReference type="NCBI Taxonomy" id="7108"/>
    <lineage>
        <taxon>Eukaryota</taxon>
        <taxon>Metazoa</taxon>
        <taxon>Ecdysozoa</taxon>
        <taxon>Arthropoda</taxon>
        <taxon>Hexapoda</taxon>
        <taxon>Insecta</taxon>
        <taxon>Pterygota</taxon>
        <taxon>Neoptera</taxon>
        <taxon>Endopterygota</taxon>
        <taxon>Lepidoptera</taxon>
        <taxon>Glossata</taxon>
        <taxon>Ditrysia</taxon>
        <taxon>Noctuoidea</taxon>
        <taxon>Noctuidae</taxon>
        <taxon>Amphipyrinae</taxon>
        <taxon>Spodoptera</taxon>
    </lineage>
</organism>
<dbReference type="Pfam" id="PF03372">
    <property type="entry name" value="Exo_endo_phos"/>
    <property type="match status" value="1"/>
</dbReference>
<accession>A0A2H1VBQ0</accession>
<protein>
    <submittedName>
        <fullName evidence="2">SFRICE_027239</fullName>
    </submittedName>
</protein>
<evidence type="ECO:0000313" key="2">
    <source>
        <dbReference type="EMBL" id="SOQ38231.1"/>
    </source>
</evidence>
<evidence type="ECO:0000259" key="1">
    <source>
        <dbReference type="Pfam" id="PF03372"/>
    </source>
</evidence>
<dbReference type="Gene3D" id="3.60.10.10">
    <property type="entry name" value="Endonuclease/exonuclease/phosphatase"/>
    <property type="match status" value="1"/>
</dbReference>
<name>A0A2H1VBQ0_SPOFR</name>
<reference evidence="2" key="1">
    <citation type="submission" date="2016-07" db="EMBL/GenBank/DDBJ databases">
        <authorList>
            <person name="Bretaudeau A."/>
        </authorList>
    </citation>
    <scope>NUCLEOTIDE SEQUENCE</scope>
    <source>
        <strain evidence="2">Rice</strain>
        <tissue evidence="2">Whole body</tissue>
    </source>
</reference>
<proteinExistence type="predicted"/>